<evidence type="ECO:0000313" key="1">
    <source>
        <dbReference type="EMBL" id="CAK9256195.1"/>
    </source>
</evidence>
<sequence>MDSPDILTQEEQLRGLLYNLHPGILCKISQSRPGVSSGKFYLVRHPPNTLLNLLVVVTLIYSAFNRASTGAQYVTLDNKIK</sequence>
<organism evidence="1 2">
    <name type="scientific">Sphagnum jensenii</name>
    <dbReference type="NCBI Taxonomy" id="128206"/>
    <lineage>
        <taxon>Eukaryota</taxon>
        <taxon>Viridiplantae</taxon>
        <taxon>Streptophyta</taxon>
        <taxon>Embryophyta</taxon>
        <taxon>Bryophyta</taxon>
        <taxon>Sphagnophytina</taxon>
        <taxon>Sphagnopsida</taxon>
        <taxon>Sphagnales</taxon>
        <taxon>Sphagnaceae</taxon>
        <taxon>Sphagnum</taxon>
    </lineage>
</organism>
<reference evidence="1 2" key="1">
    <citation type="submission" date="2024-02" db="EMBL/GenBank/DDBJ databases">
        <authorList>
            <consortium name="ELIXIR-Norway"/>
            <consortium name="Elixir Norway"/>
        </authorList>
    </citation>
    <scope>NUCLEOTIDE SEQUENCE [LARGE SCALE GENOMIC DNA]</scope>
</reference>
<dbReference type="Proteomes" id="UP001497444">
    <property type="component" value="Chromosome 1"/>
</dbReference>
<proteinExistence type="predicted"/>
<name>A0ABP0VRX8_9BRYO</name>
<accession>A0ABP0VRX8</accession>
<keyword evidence="2" id="KW-1185">Reference proteome</keyword>
<gene>
    <name evidence="1" type="ORF">CSSPJE1EN1_LOCUS1673</name>
</gene>
<protein>
    <submittedName>
        <fullName evidence="1">Uncharacterized protein</fullName>
    </submittedName>
</protein>
<dbReference type="EMBL" id="OZ020096">
    <property type="protein sequence ID" value="CAK9256195.1"/>
    <property type="molecule type" value="Genomic_DNA"/>
</dbReference>
<evidence type="ECO:0000313" key="2">
    <source>
        <dbReference type="Proteomes" id="UP001497444"/>
    </source>
</evidence>